<dbReference type="Gene3D" id="1.20.920.20">
    <property type="match status" value="1"/>
</dbReference>
<evidence type="ECO:0000313" key="4">
    <source>
        <dbReference type="EMBL" id="CAF5216271.1"/>
    </source>
</evidence>
<dbReference type="AlphaFoldDB" id="A0A8S3J9Y8"/>
<proteinExistence type="predicted"/>
<sequence>KLEYADLIAQAQAIKTDLTNVESKVERSVALLKSLFAEQQRWELTSQSFLTQISTMVGDVLLCSAFMAYAGYYDQITRQQLFKTWTHHIDQKKINFHHQIARVEYLSNADERLRWQANSLPVDDLCTENAIMLKRFNRFPLIIDPSGQAAEFIMHAYQDKKITKTSFLDDSFRKNLESALRFGNPLVVQDVERYD</sequence>
<dbReference type="InterPro" id="IPR026983">
    <property type="entry name" value="DHC"/>
</dbReference>
<evidence type="ECO:0008006" key="6">
    <source>
        <dbReference type="Google" id="ProtNLM"/>
    </source>
</evidence>
<dbReference type="PANTHER" id="PTHR10676">
    <property type="entry name" value="DYNEIN HEAVY CHAIN FAMILY PROTEIN"/>
    <property type="match status" value="1"/>
</dbReference>
<dbReference type="Pfam" id="PF12781">
    <property type="entry name" value="AAA_9"/>
    <property type="match status" value="1"/>
</dbReference>
<name>A0A8S3J9Y8_9BILA</name>
<reference evidence="4" key="1">
    <citation type="submission" date="2021-02" db="EMBL/GenBank/DDBJ databases">
        <authorList>
            <person name="Nowell W R."/>
        </authorList>
    </citation>
    <scope>NUCLEOTIDE SEQUENCE</scope>
</reference>
<gene>
    <name evidence="3" type="ORF">BYL167_LOCUS71118</name>
    <name evidence="4" type="ORF">GIL414_LOCUS81784</name>
</gene>
<feature type="non-terminal residue" evidence="4">
    <location>
        <position position="1"/>
    </location>
</feature>
<dbReference type="GO" id="GO:0007052">
    <property type="term" value="P:mitotic spindle organization"/>
    <property type="evidence" value="ECO:0007669"/>
    <property type="project" value="TreeGrafter"/>
</dbReference>
<dbReference type="GO" id="GO:0005881">
    <property type="term" value="C:cytoplasmic microtubule"/>
    <property type="evidence" value="ECO:0007669"/>
    <property type="project" value="TreeGrafter"/>
</dbReference>
<dbReference type="Proteomes" id="UP000681967">
    <property type="component" value="Unassembled WGS sequence"/>
</dbReference>
<dbReference type="PANTHER" id="PTHR10676:SF314">
    <property type="entry name" value="CYTOPLASMIC DYNEIN 1 HEAVY CHAIN 1"/>
    <property type="match status" value="1"/>
</dbReference>
<dbReference type="GO" id="GO:0045505">
    <property type="term" value="F:dynein intermediate chain binding"/>
    <property type="evidence" value="ECO:0007669"/>
    <property type="project" value="InterPro"/>
</dbReference>
<dbReference type="GO" id="GO:0008090">
    <property type="term" value="P:retrograde axonal transport"/>
    <property type="evidence" value="ECO:0007669"/>
    <property type="project" value="TreeGrafter"/>
</dbReference>
<dbReference type="Gene3D" id="3.40.50.300">
    <property type="entry name" value="P-loop containing nucleotide triphosphate hydrolases"/>
    <property type="match status" value="1"/>
</dbReference>
<protein>
    <recommendedName>
        <fullName evidence="6">Dynein heavy chain</fullName>
    </recommendedName>
</protein>
<feature type="domain" description="Dynein heavy chain coiled coil stalk" evidence="1">
    <location>
        <begin position="26"/>
        <end position="87"/>
    </location>
</feature>
<comment type="caution">
    <text evidence="4">The sequence shown here is derived from an EMBL/GenBank/DDBJ whole genome shotgun (WGS) entry which is preliminary data.</text>
</comment>
<dbReference type="GO" id="GO:0031122">
    <property type="term" value="P:cytoplasmic microtubule organization"/>
    <property type="evidence" value="ECO:0007669"/>
    <property type="project" value="TreeGrafter"/>
</dbReference>
<dbReference type="InterPro" id="IPR027417">
    <property type="entry name" value="P-loop_NTPase"/>
</dbReference>
<evidence type="ECO:0000313" key="5">
    <source>
        <dbReference type="Proteomes" id="UP000681720"/>
    </source>
</evidence>
<dbReference type="EMBL" id="CAJOBJ010358375">
    <property type="protein sequence ID" value="CAF5216271.1"/>
    <property type="molecule type" value="Genomic_DNA"/>
</dbReference>
<dbReference type="Pfam" id="PF12777">
    <property type="entry name" value="MT"/>
    <property type="match status" value="1"/>
</dbReference>
<dbReference type="GO" id="GO:1904115">
    <property type="term" value="C:axon cytoplasm"/>
    <property type="evidence" value="ECO:0007669"/>
    <property type="project" value="GOC"/>
</dbReference>
<feature type="domain" description="Dynein heavy chain ATP-binding dynein motor region" evidence="2">
    <location>
        <begin position="114"/>
        <end position="195"/>
    </location>
</feature>
<feature type="non-terminal residue" evidence="4">
    <location>
        <position position="195"/>
    </location>
</feature>
<evidence type="ECO:0000259" key="1">
    <source>
        <dbReference type="Pfam" id="PF12777"/>
    </source>
</evidence>
<evidence type="ECO:0000313" key="3">
    <source>
        <dbReference type="EMBL" id="CAF5145753.1"/>
    </source>
</evidence>
<dbReference type="GO" id="GO:0008569">
    <property type="term" value="F:minus-end-directed microtubule motor activity"/>
    <property type="evidence" value="ECO:0007669"/>
    <property type="project" value="TreeGrafter"/>
</dbReference>
<accession>A0A8S3J9Y8</accession>
<dbReference type="Proteomes" id="UP000681720">
    <property type="component" value="Unassembled WGS sequence"/>
</dbReference>
<dbReference type="EMBL" id="CAJOBH010254560">
    <property type="protein sequence ID" value="CAF5145753.1"/>
    <property type="molecule type" value="Genomic_DNA"/>
</dbReference>
<dbReference type="GO" id="GO:0005938">
    <property type="term" value="C:cell cortex"/>
    <property type="evidence" value="ECO:0007669"/>
    <property type="project" value="TreeGrafter"/>
</dbReference>
<organism evidence="4 5">
    <name type="scientific">Rotaria magnacalcarata</name>
    <dbReference type="NCBI Taxonomy" id="392030"/>
    <lineage>
        <taxon>Eukaryota</taxon>
        <taxon>Metazoa</taxon>
        <taxon>Spiralia</taxon>
        <taxon>Gnathifera</taxon>
        <taxon>Rotifera</taxon>
        <taxon>Eurotatoria</taxon>
        <taxon>Bdelloidea</taxon>
        <taxon>Philodinida</taxon>
        <taxon>Philodinidae</taxon>
        <taxon>Rotaria</taxon>
    </lineage>
</organism>
<dbReference type="GO" id="GO:0005868">
    <property type="term" value="C:cytoplasmic dynein complex"/>
    <property type="evidence" value="ECO:0007669"/>
    <property type="project" value="TreeGrafter"/>
</dbReference>
<evidence type="ECO:0000259" key="2">
    <source>
        <dbReference type="Pfam" id="PF12781"/>
    </source>
</evidence>
<dbReference type="InterPro" id="IPR024743">
    <property type="entry name" value="Dynein_HC_stalk"/>
</dbReference>
<dbReference type="GO" id="GO:0051959">
    <property type="term" value="F:dynein light intermediate chain binding"/>
    <property type="evidence" value="ECO:0007669"/>
    <property type="project" value="InterPro"/>
</dbReference>
<dbReference type="InterPro" id="IPR035706">
    <property type="entry name" value="AAA_9"/>
</dbReference>
<dbReference type="GO" id="GO:0007097">
    <property type="term" value="P:nuclear migration"/>
    <property type="evidence" value="ECO:0007669"/>
    <property type="project" value="TreeGrafter"/>
</dbReference>